<dbReference type="GO" id="GO:0005737">
    <property type="term" value="C:cytoplasm"/>
    <property type="evidence" value="ECO:0007669"/>
    <property type="project" value="TreeGrafter"/>
</dbReference>
<accession>A0AAD4KQZ8</accession>
<dbReference type="CDD" id="cd00299">
    <property type="entry name" value="GST_C_family"/>
    <property type="match status" value="1"/>
</dbReference>
<organism evidence="3 4">
    <name type="scientific">Talaromyces proteolyticus</name>
    <dbReference type="NCBI Taxonomy" id="1131652"/>
    <lineage>
        <taxon>Eukaryota</taxon>
        <taxon>Fungi</taxon>
        <taxon>Dikarya</taxon>
        <taxon>Ascomycota</taxon>
        <taxon>Pezizomycotina</taxon>
        <taxon>Eurotiomycetes</taxon>
        <taxon>Eurotiomycetidae</taxon>
        <taxon>Eurotiales</taxon>
        <taxon>Trichocomaceae</taxon>
        <taxon>Talaromyces</taxon>
        <taxon>Talaromyces sect. Bacilispori</taxon>
    </lineage>
</organism>
<evidence type="ECO:0000259" key="1">
    <source>
        <dbReference type="PROSITE" id="PS50404"/>
    </source>
</evidence>
<dbReference type="RefSeq" id="XP_046072974.1">
    <property type="nucleotide sequence ID" value="XM_046211123.1"/>
</dbReference>
<dbReference type="PROSITE" id="PS50404">
    <property type="entry name" value="GST_NTER"/>
    <property type="match status" value="1"/>
</dbReference>
<dbReference type="SUPFAM" id="SSF47616">
    <property type="entry name" value="GST C-terminal domain-like"/>
    <property type="match status" value="1"/>
</dbReference>
<dbReference type="SFLD" id="SFLDG00358">
    <property type="entry name" value="Main_(cytGST)"/>
    <property type="match status" value="1"/>
</dbReference>
<dbReference type="SFLD" id="SFLDS00019">
    <property type="entry name" value="Glutathione_Transferase_(cytos"/>
    <property type="match status" value="1"/>
</dbReference>
<dbReference type="Pfam" id="PF13409">
    <property type="entry name" value="GST_N_2"/>
    <property type="match status" value="1"/>
</dbReference>
<dbReference type="GeneID" id="70241410"/>
<dbReference type="InterPro" id="IPR050983">
    <property type="entry name" value="GST_Omega/HSP26"/>
</dbReference>
<dbReference type="AlphaFoldDB" id="A0AAD4KQZ8"/>
<comment type="caution">
    <text evidence="3">The sequence shown here is derived from an EMBL/GenBank/DDBJ whole genome shotgun (WGS) entry which is preliminary data.</text>
</comment>
<dbReference type="Gene3D" id="3.40.30.10">
    <property type="entry name" value="Glutaredoxin"/>
    <property type="match status" value="1"/>
</dbReference>
<sequence length="234" mass="26297">MASIKLYTNRNCPWAHRAHIALAELGLPFEEVIIDYSKPRTPEYLKINPRGMVPTMTYGDHIVFESAIIAQFLADSVASTHLIPRTGEVPGALMRQRIAYFVETYFSKANVYYYRAIEAKTDEDAEELGKRYVDAVVKEVEPLLQDADPFFGGSDKLTMAEVLTASFILRIFTLPDTENAPLPKTMVAGLDEKAPKFYAWAQVTMKHPSVNGIYNRDGCAAEMRDRRAKARALA</sequence>
<proteinExistence type="predicted"/>
<protein>
    <submittedName>
        <fullName evidence="3">Thioredoxin-like protein</fullName>
    </submittedName>
</protein>
<evidence type="ECO:0000259" key="2">
    <source>
        <dbReference type="PROSITE" id="PS50405"/>
    </source>
</evidence>
<dbReference type="InterPro" id="IPR036282">
    <property type="entry name" value="Glutathione-S-Trfase_C_sf"/>
</dbReference>
<dbReference type="InterPro" id="IPR040079">
    <property type="entry name" value="Glutathione_S-Trfase"/>
</dbReference>
<dbReference type="InterPro" id="IPR004045">
    <property type="entry name" value="Glutathione_S-Trfase_N"/>
</dbReference>
<dbReference type="Proteomes" id="UP001201262">
    <property type="component" value="Unassembled WGS sequence"/>
</dbReference>
<name>A0AAD4KQZ8_9EURO</name>
<dbReference type="Gene3D" id="1.20.1050.10">
    <property type="match status" value="1"/>
</dbReference>
<dbReference type="PANTHER" id="PTHR43968">
    <property type="match status" value="1"/>
</dbReference>
<keyword evidence="4" id="KW-1185">Reference proteome</keyword>
<evidence type="ECO:0000313" key="3">
    <source>
        <dbReference type="EMBL" id="KAH8698510.1"/>
    </source>
</evidence>
<reference evidence="3" key="1">
    <citation type="submission" date="2021-12" db="EMBL/GenBank/DDBJ databases">
        <title>Convergent genome expansion in fungi linked to evolution of root-endophyte symbiosis.</title>
        <authorList>
            <consortium name="DOE Joint Genome Institute"/>
            <person name="Ke Y.-H."/>
            <person name="Bonito G."/>
            <person name="Liao H.-L."/>
            <person name="Looney B."/>
            <person name="Rojas-Flechas A."/>
            <person name="Nash J."/>
            <person name="Hameed K."/>
            <person name="Schadt C."/>
            <person name="Martin F."/>
            <person name="Crous P.W."/>
            <person name="Miettinen O."/>
            <person name="Magnuson J.K."/>
            <person name="Labbe J."/>
            <person name="Jacobson D."/>
            <person name="Doktycz M.J."/>
            <person name="Veneault-Fourrey C."/>
            <person name="Kuo A."/>
            <person name="Mondo S."/>
            <person name="Calhoun S."/>
            <person name="Riley R."/>
            <person name="Ohm R."/>
            <person name="LaButti K."/>
            <person name="Andreopoulos B."/>
            <person name="Pangilinan J."/>
            <person name="Nolan M."/>
            <person name="Tritt A."/>
            <person name="Clum A."/>
            <person name="Lipzen A."/>
            <person name="Daum C."/>
            <person name="Barry K."/>
            <person name="Grigoriev I.V."/>
            <person name="Vilgalys R."/>
        </authorList>
    </citation>
    <scope>NUCLEOTIDE SEQUENCE</scope>
    <source>
        <strain evidence="3">PMI_201</strain>
    </source>
</reference>
<dbReference type="PROSITE" id="PS50405">
    <property type="entry name" value="GST_CTER"/>
    <property type="match status" value="1"/>
</dbReference>
<dbReference type="SUPFAM" id="SSF52833">
    <property type="entry name" value="Thioredoxin-like"/>
    <property type="match status" value="1"/>
</dbReference>
<evidence type="ECO:0000313" key="4">
    <source>
        <dbReference type="Proteomes" id="UP001201262"/>
    </source>
</evidence>
<dbReference type="CDD" id="cd00570">
    <property type="entry name" value="GST_N_family"/>
    <property type="match status" value="1"/>
</dbReference>
<feature type="domain" description="GST C-terminal" evidence="2">
    <location>
        <begin position="87"/>
        <end position="232"/>
    </location>
</feature>
<dbReference type="EMBL" id="JAJTJA010000005">
    <property type="protein sequence ID" value="KAH8698510.1"/>
    <property type="molecule type" value="Genomic_DNA"/>
</dbReference>
<dbReference type="InterPro" id="IPR036249">
    <property type="entry name" value="Thioredoxin-like_sf"/>
</dbReference>
<dbReference type="InterPro" id="IPR010987">
    <property type="entry name" value="Glutathione-S-Trfase_C-like"/>
</dbReference>
<feature type="domain" description="GST N-terminal" evidence="1">
    <location>
        <begin position="2"/>
        <end position="81"/>
    </location>
</feature>
<gene>
    <name evidence="3" type="ORF">BGW36DRAFT_294736</name>
</gene>
<dbReference type="PANTHER" id="PTHR43968:SF8">
    <property type="entry name" value="S-TRANSFERASE, PUTATIVE (AFU_ORTHOLOGUE AFUA_2G00590)-RELATED"/>
    <property type="match status" value="1"/>
</dbReference>